<dbReference type="Pfam" id="PF04932">
    <property type="entry name" value="Wzy_C"/>
    <property type="match status" value="1"/>
</dbReference>
<feature type="transmembrane region" description="Helical" evidence="5">
    <location>
        <begin position="443"/>
        <end position="460"/>
    </location>
</feature>
<dbReference type="EMBL" id="LR812090">
    <property type="protein sequence ID" value="CAB9493535.1"/>
    <property type="molecule type" value="Genomic_DNA"/>
</dbReference>
<evidence type="ECO:0000259" key="6">
    <source>
        <dbReference type="Pfam" id="PF04932"/>
    </source>
</evidence>
<evidence type="ECO:0000256" key="2">
    <source>
        <dbReference type="ARBA" id="ARBA00022692"/>
    </source>
</evidence>
<gene>
    <name evidence="7" type="ORF">ALFOR1_30455</name>
</gene>
<keyword evidence="2 5" id="KW-0812">Transmembrane</keyword>
<evidence type="ECO:0000256" key="5">
    <source>
        <dbReference type="SAM" id="Phobius"/>
    </source>
</evidence>
<dbReference type="InterPro" id="IPR007016">
    <property type="entry name" value="O-antigen_ligase-rel_domated"/>
</dbReference>
<feature type="transmembrane region" description="Helical" evidence="5">
    <location>
        <begin position="65"/>
        <end position="88"/>
    </location>
</feature>
<dbReference type="AlphaFoldDB" id="A0A6T9Y0K8"/>
<dbReference type="PANTHER" id="PTHR37422">
    <property type="entry name" value="TEICHURONIC ACID BIOSYNTHESIS PROTEIN TUAE"/>
    <property type="match status" value="1"/>
</dbReference>
<dbReference type="InterPro" id="IPR051533">
    <property type="entry name" value="WaaL-like"/>
</dbReference>
<comment type="subcellular location">
    <subcellularLocation>
        <location evidence="1">Membrane</location>
        <topology evidence="1">Multi-pass membrane protein</topology>
    </subcellularLocation>
</comment>
<proteinExistence type="predicted"/>
<dbReference type="GO" id="GO:0016020">
    <property type="term" value="C:membrane"/>
    <property type="evidence" value="ECO:0007669"/>
    <property type="project" value="UniProtKB-SubCell"/>
</dbReference>
<feature type="domain" description="O-antigen ligase-related" evidence="6">
    <location>
        <begin position="252"/>
        <end position="394"/>
    </location>
</feature>
<protein>
    <submittedName>
        <fullName evidence="7">O-antigen polymerase</fullName>
    </submittedName>
</protein>
<evidence type="ECO:0000256" key="1">
    <source>
        <dbReference type="ARBA" id="ARBA00004141"/>
    </source>
</evidence>
<reference evidence="7 8" key="1">
    <citation type="submission" date="2020-06" db="EMBL/GenBank/DDBJ databases">
        <authorList>
            <person name="Duchaud E."/>
        </authorList>
    </citation>
    <scope>NUCLEOTIDE SEQUENCE [LARGE SCALE GENOMIC DNA]</scope>
    <source>
        <strain evidence="7">Alteromonas fortis</strain>
    </source>
</reference>
<feature type="transmembrane region" description="Helical" evidence="5">
    <location>
        <begin position="420"/>
        <end position="437"/>
    </location>
</feature>
<feature type="transmembrane region" description="Helical" evidence="5">
    <location>
        <begin position="130"/>
        <end position="149"/>
    </location>
</feature>
<sequence length="470" mass="52902">MPIFNTQKTEKFLFGFLLFTLFWLPLSLGANRPWAWALMQMSVFFLGGILLLTHKSLLTKLYTKYKLLVIVWLVFLTWQLINIVPLPFSLIEALRPERVNFLLNENIQGMENISSQWLPLSFDVGQSDVIFFKSLAYCFLFFITLTLVNTGKRLRYILIVISAAGVFQAIYGSLEVLSGLQYSLVFKLPVSHIATGSFVYKNHYANFLLLCLSAAIGYMIASLRVRSGSSPRERLRRIVRFWLSNKVLFRIGIIIMVIALVMSRSRMGNSAFFIAMTITATLGLIYFKPRQKSYVVLFISMLVIDILIVSSLFGLKQVQQRLEQTNLTQESRDEVVTDALPLLSQYGVIGTGGGTFYTVYPQVQSESIQHFYDHAHNEYLQFAIEFGIVGAAIIAVLVLLCAKSALSAIRHRRHPLPRGTAFATVMAVIGMALHSTVDFPLQAPANTAIFIILLALGALSRDIPMGRQDK</sequence>
<evidence type="ECO:0000256" key="3">
    <source>
        <dbReference type="ARBA" id="ARBA00022989"/>
    </source>
</evidence>
<feature type="transmembrane region" description="Helical" evidence="5">
    <location>
        <begin position="156"/>
        <end position="174"/>
    </location>
</feature>
<evidence type="ECO:0000313" key="8">
    <source>
        <dbReference type="Proteomes" id="UP000509458"/>
    </source>
</evidence>
<dbReference type="PANTHER" id="PTHR37422:SF13">
    <property type="entry name" value="LIPOPOLYSACCHARIDE BIOSYNTHESIS PROTEIN PA4999-RELATED"/>
    <property type="match status" value="1"/>
</dbReference>
<organism evidence="7 8">
    <name type="scientific">Alteromonas macleodii</name>
    <name type="common">Pseudoalteromonas macleodii</name>
    <dbReference type="NCBI Taxonomy" id="28108"/>
    <lineage>
        <taxon>Bacteria</taxon>
        <taxon>Pseudomonadati</taxon>
        <taxon>Pseudomonadota</taxon>
        <taxon>Gammaproteobacteria</taxon>
        <taxon>Alteromonadales</taxon>
        <taxon>Alteromonadaceae</taxon>
        <taxon>Alteromonas/Salinimonas group</taxon>
        <taxon>Alteromonas</taxon>
    </lineage>
</organism>
<feature type="transmembrane region" description="Helical" evidence="5">
    <location>
        <begin position="204"/>
        <end position="226"/>
    </location>
</feature>
<name>A0A6T9Y0K8_ALTMA</name>
<evidence type="ECO:0000313" key="7">
    <source>
        <dbReference type="EMBL" id="CAB9493535.1"/>
    </source>
</evidence>
<feature type="transmembrane region" description="Helical" evidence="5">
    <location>
        <begin position="294"/>
        <end position="315"/>
    </location>
</feature>
<keyword evidence="4 5" id="KW-0472">Membrane</keyword>
<accession>A0A6T9Y0K8</accession>
<keyword evidence="3 5" id="KW-1133">Transmembrane helix</keyword>
<dbReference type="Proteomes" id="UP000509458">
    <property type="component" value="Chromosome"/>
</dbReference>
<feature type="transmembrane region" description="Helical" evidence="5">
    <location>
        <begin position="247"/>
        <end position="264"/>
    </location>
</feature>
<feature type="transmembrane region" description="Helical" evidence="5">
    <location>
        <begin position="34"/>
        <end position="53"/>
    </location>
</feature>
<feature type="transmembrane region" description="Helical" evidence="5">
    <location>
        <begin position="270"/>
        <end position="287"/>
    </location>
</feature>
<feature type="transmembrane region" description="Helical" evidence="5">
    <location>
        <begin position="379"/>
        <end position="400"/>
    </location>
</feature>
<feature type="transmembrane region" description="Helical" evidence="5">
    <location>
        <begin position="12"/>
        <end position="28"/>
    </location>
</feature>
<evidence type="ECO:0000256" key="4">
    <source>
        <dbReference type="ARBA" id="ARBA00023136"/>
    </source>
</evidence>